<dbReference type="FunFam" id="3.30.450.20:FF:000531">
    <property type="entry name" value="Uncharacterized protein"/>
    <property type="match status" value="1"/>
</dbReference>
<dbReference type="PANTHER" id="PTHR10166:SF66">
    <property type="entry name" value="VWFA AND CACHE DOMAIN-CONTAINING PROTEIN CG16868"/>
    <property type="match status" value="1"/>
</dbReference>
<sequence length="797" mass="88669">MVAKAVLLVYLAALWSPSRGDLSTAPIPTDWIPRVSSKMTTFAESQTGALQLVQEYDDNLSFTQTQIDGEAQLHLLTQAAGDRLKICREILERNKAEIEASHAQGSTGGAPASDCCDNLGQLEYDPRFLQQIINDSCATFDAVANAPNTVRPHVYDTMKSNIQHTSGVTWQYYGAKDGEYHQFPKSDRSCDGSAHIFRNWYVSAASPKKKNVVIVIDVSLSMSDANRINLAKQAALTVLDTLTARDWVGVVSFSEIAETPVGCLGDSLGEANPGNIDIMRDFINNLRPIHQRRAYRLWTSSPPSQIKTMTGSPTLCHGQNRILMFKHIGDGDGDSLMTMMGSYYDFFQSEPEPTFSVATKDEHLGLTITAAIRTVDTTNTFFGATAVDISMDVVFNEIVNFNLGTYSHAFLVDRKDGRVLIHRDLPKPMEWPSDPTFLHLDAMKGALTDDEVIKILNGESGNSHYDNVKVPITRGNAQFDGVITVEKAATFYYEPILDTKYSVVLCLFDEDSEISVPASVNPVNGTDSLFHRLDLLDQNADVCRLYDNYATLDGSTIMFPPEAYSDPIGYLSSLETSEDVENIEQFLNDVTGSVQNPGLVDGVRTDVILTAAIEQYWRENEADSVWRYFMELPTSPNTEHDHLTNRFPWLAKELVARGEFLMSGWCNSYVTHNSQMFYDTSGFTGLEVTTGPPCTQFSMYPVSNTNTFLLVLHSRQNCDDSQRQDCSCDEICDTCDANAQTVCQDYARANNSCCDDNRNDAGANDRHDDDDENESAANYRRHDDDGNAYNNRGKYDD</sequence>
<evidence type="ECO:0000256" key="3">
    <source>
        <dbReference type="SAM" id="SignalP"/>
    </source>
</evidence>
<dbReference type="InterPro" id="IPR051173">
    <property type="entry name" value="Ca_channel_alpha-2/delta"/>
</dbReference>
<dbReference type="Pfam" id="PF13519">
    <property type="entry name" value="VWA_2"/>
    <property type="match status" value="1"/>
</dbReference>
<accession>C3XQR9</accession>
<dbReference type="EMBL" id="GG666455">
    <property type="protein sequence ID" value="EEN69645.1"/>
    <property type="molecule type" value="Genomic_DNA"/>
</dbReference>
<dbReference type="SUPFAM" id="SSF53300">
    <property type="entry name" value="vWA-like"/>
    <property type="match status" value="1"/>
</dbReference>
<dbReference type="InterPro" id="IPR036465">
    <property type="entry name" value="vWFA_dom_sf"/>
</dbReference>
<evidence type="ECO:0000313" key="5">
    <source>
        <dbReference type="EMBL" id="EEN69645.1"/>
    </source>
</evidence>
<dbReference type="AlphaFoldDB" id="C3XQR9"/>
<name>C3XQR9_BRAFL</name>
<dbReference type="STRING" id="7739.C3XQR9"/>
<dbReference type="InParanoid" id="C3XQR9"/>
<evidence type="ECO:0000256" key="1">
    <source>
        <dbReference type="ARBA" id="ARBA00007060"/>
    </source>
</evidence>
<feature type="domain" description="VWFA" evidence="4">
    <location>
        <begin position="212"/>
        <end position="259"/>
    </location>
</feature>
<dbReference type="eggNOG" id="KOG2353">
    <property type="taxonomic scope" value="Eukaryota"/>
</dbReference>
<dbReference type="Gene3D" id="3.40.50.410">
    <property type="entry name" value="von Willebrand factor, type A domain"/>
    <property type="match status" value="1"/>
</dbReference>
<feature type="region of interest" description="Disordered" evidence="2">
    <location>
        <begin position="760"/>
        <end position="797"/>
    </location>
</feature>
<dbReference type="InterPro" id="IPR002035">
    <property type="entry name" value="VWF_A"/>
</dbReference>
<dbReference type="PANTHER" id="PTHR10166">
    <property type="entry name" value="VOLTAGE-DEPENDENT CALCIUM CHANNEL SUBUNIT ALPHA-2/DELTA-RELATED"/>
    <property type="match status" value="1"/>
</dbReference>
<comment type="similarity">
    <text evidence="1">Belongs to the calcium channel subunit alpha-2/delta family.</text>
</comment>
<keyword evidence="3" id="KW-0732">Signal</keyword>
<protein>
    <recommendedName>
        <fullName evidence="4">VWFA domain-containing protein</fullName>
    </recommendedName>
</protein>
<gene>
    <name evidence="5" type="ORF">BRAFLDRAFT_93677</name>
</gene>
<dbReference type="Gene3D" id="3.30.450.20">
    <property type="entry name" value="PAS domain"/>
    <property type="match status" value="1"/>
</dbReference>
<evidence type="ECO:0000259" key="4">
    <source>
        <dbReference type="Pfam" id="PF13519"/>
    </source>
</evidence>
<feature type="signal peptide" evidence="3">
    <location>
        <begin position="1"/>
        <end position="20"/>
    </location>
</feature>
<evidence type="ECO:0000256" key="2">
    <source>
        <dbReference type="SAM" id="MobiDB-lite"/>
    </source>
</evidence>
<reference evidence="5" key="1">
    <citation type="journal article" date="2008" name="Nature">
        <title>The amphioxus genome and the evolution of the chordate karyotype.</title>
        <authorList>
            <consortium name="US DOE Joint Genome Institute (JGI-PGF)"/>
            <person name="Putnam N.H."/>
            <person name="Butts T."/>
            <person name="Ferrier D.E.K."/>
            <person name="Furlong R.F."/>
            <person name="Hellsten U."/>
            <person name="Kawashima T."/>
            <person name="Robinson-Rechavi M."/>
            <person name="Shoguchi E."/>
            <person name="Terry A."/>
            <person name="Yu J.-K."/>
            <person name="Benito-Gutierrez E.L."/>
            <person name="Dubchak I."/>
            <person name="Garcia-Fernandez J."/>
            <person name="Gibson-Brown J.J."/>
            <person name="Grigoriev I.V."/>
            <person name="Horton A.C."/>
            <person name="de Jong P.J."/>
            <person name="Jurka J."/>
            <person name="Kapitonov V.V."/>
            <person name="Kohara Y."/>
            <person name="Kuroki Y."/>
            <person name="Lindquist E."/>
            <person name="Lucas S."/>
            <person name="Osoegawa K."/>
            <person name="Pennacchio L.A."/>
            <person name="Salamov A.A."/>
            <person name="Satou Y."/>
            <person name="Sauka-Spengler T."/>
            <person name="Schmutz J."/>
            <person name="Shin-I T."/>
            <person name="Toyoda A."/>
            <person name="Bronner-Fraser M."/>
            <person name="Fujiyama A."/>
            <person name="Holland L.Z."/>
            <person name="Holland P.W.H."/>
            <person name="Satoh N."/>
            <person name="Rokhsar D.S."/>
        </authorList>
    </citation>
    <scope>NUCLEOTIDE SEQUENCE [LARGE SCALE GENOMIC DNA]</scope>
    <source>
        <strain evidence="5">S238N-H82</strain>
        <tissue evidence="5">Testes</tissue>
    </source>
</reference>
<proteinExistence type="inferred from homology"/>
<organism>
    <name type="scientific">Branchiostoma floridae</name>
    <name type="common">Florida lancelet</name>
    <name type="synonym">Amphioxus</name>
    <dbReference type="NCBI Taxonomy" id="7739"/>
    <lineage>
        <taxon>Eukaryota</taxon>
        <taxon>Metazoa</taxon>
        <taxon>Chordata</taxon>
        <taxon>Cephalochordata</taxon>
        <taxon>Leptocardii</taxon>
        <taxon>Amphioxiformes</taxon>
        <taxon>Branchiostomatidae</taxon>
        <taxon>Branchiostoma</taxon>
    </lineage>
</organism>
<feature type="chain" id="PRO_5002934193" description="VWFA domain-containing protein" evidence="3">
    <location>
        <begin position="21"/>
        <end position="797"/>
    </location>
</feature>